<dbReference type="PANTHER" id="PTHR37984:SF5">
    <property type="entry name" value="PROTEIN NYNRIN-LIKE"/>
    <property type="match status" value="1"/>
</dbReference>
<feature type="compositionally biased region" description="Polar residues" evidence="9">
    <location>
        <begin position="588"/>
        <end position="598"/>
    </location>
</feature>
<dbReference type="GO" id="GO:0003723">
    <property type="term" value="F:RNA binding"/>
    <property type="evidence" value="ECO:0007669"/>
    <property type="project" value="UniProtKB-KW"/>
</dbReference>
<evidence type="ECO:0000313" key="11">
    <source>
        <dbReference type="EMBL" id="GEU85592.1"/>
    </source>
</evidence>
<reference evidence="11" key="1">
    <citation type="journal article" date="2019" name="Sci. Rep.">
        <title>Draft genome of Tanacetum cinerariifolium, the natural source of mosquito coil.</title>
        <authorList>
            <person name="Yamashiro T."/>
            <person name="Shiraishi A."/>
            <person name="Satake H."/>
            <person name="Nakayama K."/>
        </authorList>
    </citation>
    <scope>NUCLEOTIDE SEQUENCE</scope>
</reference>
<keyword evidence="1" id="KW-0808">Transferase</keyword>
<gene>
    <name evidence="11" type="ORF">Tci_057570</name>
</gene>
<dbReference type="InterPro" id="IPR021109">
    <property type="entry name" value="Peptidase_aspartic_dom_sf"/>
</dbReference>
<protein>
    <submittedName>
        <fullName evidence="11">Putative reverse transcriptase domain-containing protein</fullName>
    </submittedName>
</protein>
<dbReference type="SUPFAM" id="SSF56672">
    <property type="entry name" value="DNA/RNA polymerases"/>
    <property type="match status" value="1"/>
</dbReference>
<evidence type="ECO:0000256" key="7">
    <source>
        <dbReference type="ARBA" id="ARBA00022908"/>
    </source>
</evidence>
<keyword evidence="7" id="KW-0229">DNA integration</keyword>
<dbReference type="PANTHER" id="PTHR37984">
    <property type="entry name" value="PROTEIN CBG26694"/>
    <property type="match status" value="1"/>
</dbReference>
<keyword evidence="6" id="KW-0694">RNA-binding</keyword>
<keyword evidence="5" id="KW-0460">Magnesium</keyword>
<dbReference type="GO" id="GO:0004190">
    <property type="term" value="F:aspartic-type endopeptidase activity"/>
    <property type="evidence" value="ECO:0007669"/>
    <property type="project" value="InterPro"/>
</dbReference>
<evidence type="ECO:0000256" key="6">
    <source>
        <dbReference type="ARBA" id="ARBA00022884"/>
    </source>
</evidence>
<feature type="region of interest" description="Disordered" evidence="9">
    <location>
        <begin position="544"/>
        <end position="598"/>
    </location>
</feature>
<feature type="compositionally biased region" description="Acidic residues" evidence="9">
    <location>
        <begin position="566"/>
        <end position="575"/>
    </location>
</feature>
<dbReference type="EMBL" id="BKCJ010009139">
    <property type="protein sequence ID" value="GEU85592.1"/>
    <property type="molecule type" value="Genomic_DNA"/>
</dbReference>
<organism evidence="11">
    <name type="scientific">Tanacetum cinerariifolium</name>
    <name type="common">Dalmatian daisy</name>
    <name type="synonym">Chrysanthemum cinerariifolium</name>
    <dbReference type="NCBI Taxonomy" id="118510"/>
    <lineage>
        <taxon>Eukaryota</taxon>
        <taxon>Viridiplantae</taxon>
        <taxon>Streptophyta</taxon>
        <taxon>Embryophyta</taxon>
        <taxon>Tracheophyta</taxon>
        <taxon>Spermatophyta</taxon>
        <taxon>Magnoliopsida</taxon>
        <taxon>eudicotyledons</taxon>
        <taxon>Gunneridae</taxon>
        <taxon>Pentapetalae</taxon>
        <taxon>asterids</taxon>
        <taxon>campanulids</taxon>
        <taxon>Asterales</taxon>
        <taxon>Asteraceae</taxon>
        <taxon>Asteroideae</taxon>
        <taxon>Anthemideae</taxon>
        <taxon>Anthemidinae</taxon>
        <taxon>Tanacetum</taxon>
    </lineage>
</organism>
<dbReference type="GO" id="GO:0015074">
    <property type="term" value="P:DNA integration"/>
    <property type="evidence" value="ECO:0007669"/>
    <property type="project" value="UniProtKB-KW"/>
</dbReference>
<evidence type="ECO:0000256" key="9">
    <source>
        <dbReference type="SAM" id="MobiDB-lite"/>
    </source>
</evidence>
<evidence type="ECO:0000256" key="8">
    <source>
        <dbReference type="ARBA" id="ARBA00023268"/>
    </source>
</evidence>
<keyword evidence="8" id="KW-0511">Multifunctional enzyme</keyword>
<dbReference type="CDD" id="cd00303">
    <property type="entry name" value="retropepsin_like"/>
    <property type="match status" value="1"/>
</dbReference>
<dbReference type="InterPro" id="IPR050951">
    <property type="entry name" value="Retrovirus_Pol_polyprotein"/>
</dbReference>
<keyword evidence="11" id="KW-0695">RNA-directed DNA polymerase</keyword>
<proteinExistence type="predicted"/>
<evidence type="ECO:0000256" key="2">
    <source>
        <dbReference type="ARBA" id="ARBA00022695"/>
    </source>
</evidence>
<dbReference type="GO" id="GO:0004519">
    <property type="term" value="F:endonuclease activity"/>
    <property type="evidence" value="ECO:0007669"/>
    <property type="project" value="UniProtKB-KW"/>
</dbReference>
<keyword evidence="4" id="KW-0255">Endonuclease</keyword>
<dbReference type="Pfam" id="PF08284">
    <property type="entry name" value="RVP_2"/>
    <property type="match status" value="1"/>
</dbReference>
<evidence type="ECO:0000256" key="4">
    <source>
        <dbReference type="ARBA" id="ARBA00022759"/>
    </source>
</evidence>
<comment type="caution">
    <text evidence="11">The sequence shown here is derived from an EMBL/GenBank/DDBJ whole genome shotgun (WGS) entry which is preliminary data.</text>
</comment>
<dbReference type="InterPro" id="IPR001969">
    <property type="entry name" value="Aspartic_peptidase_AS"/>
</dbReference>
<dbReference type="Pfam" id="PF17919">
    <property type="entry name" value="RT_RNaseH_2"/>
    <property type="match status" value="1"/>
</dbReference>
<accession>A0A6L2NKG0</accession>
<dbReference type="SUPFAM" id="SSF50630">
    <property type="entry name" value="Acid proteases"/>
    <property type="match status" value="1"/>
</dbReference>
<feature type="domain" description="Reverse transcriptase/retrotransposon-derived protein RNase H-like" evidence="10">
    <location>
        <begin position="269"/>
        <end position="346"/>
    </location>
</feature>
<dbReference type="GO" id="GO:0006508">
    <property type="term" value="P:proteolysis"/>
    <property type="evidence" value="ECO:0007669"/>
    <property type="project" value="InterPro"/>
</dbReference>
<keyword evidence="3" id="KW-0540">Nuclease</keyword>
<dbReference type="InterPro" id="IPR041577">
    <property type="entry name" value="RT_RNaseH_2"/>
</dbReference>
<keyword evidence="2" id="KW-0548">Nucleotidyltransferase</keyword>
<evidence type="ECO:0000256" key="1">
    <source>
        <dbReference type="ARBA" id="ARBA00022679"/>
    </source>
</evidence>
<dbReference type="GO" id="GO:0003964">
    <property type="term" value="F:RNA-directed DNA polymerase activity"/>
    <property type="evidence" value="ECO:0007669"/>
    <property type="project" value="UniProtKB-KW"/>
</dbReference>
<dbReference type="InterPro" id="IPR043502">
    <property type="entry name" value="DNA/RNA_pol_sf"/>
</dbReference>
<dbReference type="Gene3D" id="2.40.70.10">
    <property type="entry name" value="Acid Proteases"/>
    <property type="match status" value="1"/>
</dbReference>
<evidence type="ECO:0000259" key="10">
    <source>
        <dbReference type="Pfam" id="PF17919"/>
    </source>
</evidence>
<dbReference type="PROSITE" id="PS00141">
    <property type="entry name" value="ASP_PROTEASE"/>
    <property type="match status" value="1"/>
</dbReference>
<evidence type="ECO:0000256" key="3">
    <source>
        <dbReference type="ARBA" id="ARBA00022722"/>
    </source>
</evidence>
<sequence length="598" mass="67832">MLAIEGNPNPRNNRNQAQGRAFALGVAKAPQDLNIVTGTFSLNDHFATVLFDSGADYSFISTNFLPLINMKPSIVSSGYEIEIASGLKIVTNMIVRGCRLELEGHTFISDLIPFGHRNFDVIVGMDWLSKLRAKIVCFEKIVQISLSNGENLEVHGERPERNLKQLKTMKVSEPKLKDILVVCEFRGVFSEDLSGLPPSYEVEFRIDLIPGAMPVAKSPYQEHEVHLKLIPELLEKEKLFGKFSKCEFWLQEIAKPLTLLTQKDNKFKWGDEQENAFQTLKDMLCDALILTLPGSTYDFVVYCDASHQGFGCVLMQRNKVIAYASRQLKIYEKNYTTHDLELGAMKALGTQLDLSIDYHPQTDEFSYNNSYHTSVKYALFKALYERKCRTPIAWAEERLKAARDRQKSYANNRRKPLDFGVSDKVLLKVSPWKGVVRFGDDDELLENSMLLEEADLKHGLEHLDVTSAVHSSKGFSPFEVVYKTSPRHVVDLVDLPGNKNVQATRMVEEDQATHEVVQANITEVNSKYKIAADKHRRKKLFQVGDEDGNECKHSRMSSSKEKGNDDDMIQELAEEYMDHIERGKSKGTARSNVTAKHK</sequence>
<name>A0A6L2NKG0_TANCI</name>
<feature type="compositionally biased region" description="Basic and acidic residues" evidence="9">
    <location>
        <begin position="549"/>
        <end position="565"/>
    </location>
</feature>
<dbReference type="AlphaFoldDB" id="A0A6L2NKG0"/>
<evidence type="ECO:0000256" key="5">
    <source>
        <dbReference type="ARBA" id="ARBA00022842"/>
    </source>
</evidence>
<dbReference type="InterPro" id="IPR043128">
    <property type="entry name" value="Rev_trsase/Diguanyl_cyclase"/>
</dbReference>
<dbReference type="Gene3D" id="3.30.70.270">
    <property type="match status" value="1"/>
</dbReference>
<keyword evidence="4" id="KW-0378">Hydrolase</keyword>